<keyword evidence="3" id="KW-1185">Reference proteome</keyword>
<dbReference type="InterPro" id="IPR006121">
    <property type="entry name" value="HMA_dom"/>
</dbReference>
<dbReference type="CDD" id="cd00371">
    <property type="entry name" value="HMA"/>
    <property type="match status" value="1"/>
</dbReference>
<dbReference type="RefSeq" id="WP_214187551.1">
    <property type="nucleotide sequence ID" value="NZ_BSDS01000001.1"/>
</dbReference>
<accession>A0A9W6LBG0</accession>
<dbReference type="SUPFAM" id="SSF55008">
    <property type="entry name" value="HMA, heavy metal-associated domain"/>
    <property type="match status" value="1"/>
</dbReference>
<evidence type="ECO:0000313" key="3">
    <source>
        <dbReference type="Proteomes" id="UP001144352"/>
    </source>
</evidence>
<dbReference type="Gene3D" id="3.30.70.100">
    <property type="match status" value="1"/>
</dbReference>
<sequence>MRKRTVGTGILVACAVGLLVYLALNVRLAPVPNAVAALKTVGMTCGSCAGKIEKALRPMNGVAGVEVDVNGGWVLVGYDTNSANPETFAGAVRKAGFKSWLMKQMSLADFRRVSGRDFGAKAVRSGGCGTGGCGGSGGCGSAN</sequence>
<evidence type="ECO:0000259" key="1">
    <source>
        <dbReference type="PROSITE" id="PS50846"/>
    </source>
</evidence>
<dbReference type="Proteomes" id="UP001144352">
    <property type="component" value="Unassembled WGS sequence"/>
</dbReference>
<reference evidence="2" key="1">
    <citation type="submission" date="2022-12" db="EMBL/GenBank/DDBJ databases">
        <title>Reference genome sequencing for broad-spectrum identification of bacterial and archaeal isolates by mass spectrometry.</title>
        <authorList>
            <person name="Sekiguchi Y."/>
            <person name="Tourlousse D.M."/>
        </authorList>
    </citation>
    <scope>NUCLEOTIDE SEQUENCE</scope>
    <source>
        <strain evidence="2">H2</strain>
    </source>
</reference>
<evidence type="ECO:0000313" key="2">
    <source>
        <dbReference type="EMBL" id="GLI36526.1"/>
    </source>
</evidence>
<feature type="domain" description="HMA" evidence="1">
    <location>
        <begin position="34"/>
        <end position="100"/>
    </location>
</feature>
<dbReference type="InterPro" id="IPR036163">
    <property type="entry name" value="HMA_dom_sf"/>
</dbReference>
<gene>
    <name evidence="2" type="ORF">GHYDROH2_00270</name>
</gene>
<dbReference type="AlphaFoldDB" id="A0A9W6LBG0"/>
<dbReference type="PROSITE" id="PS50846">
    <property type="entry name" value="HMA_2"/>
    <property type="match status" value="1"/>
</dbReference>
<organism evidence="2 3">
    <name type="scientific">Geobacter hydrogenophilus</name>
    <dbReference type="NCBI Taxonomy" id="40983"/>
    <lineage>
        <taxon>Bacteria</taxon>
        <taxon>Pseudomonadati</taxon>
        <taxon>Thermodesulfobacteriota</taxon>
        <taxon>Desulfuromonadia</taxon>
        <taxon>Geobacterales</taxon>
        <taxon>Geobacteraceae</taxon>
        <taxon>Geobacter</taxon>
    </lineage>
</organism>
<dbReference type="EMBL" id="BSDS01000001">
    <property type="protein sequence ID" value="GLI36526.1"/>
    <property type="molecule type" value="Genomic_DNA"/>
</dbReference>
<protein>
    <submittedName>
        <fullName evidence="2">Heavy metal transporter</fullName>
    </submittedName>
</protein>
<comment type="caution">
    <text evidence="2">The sequence shown here is derived from an EMBL/GenBank/DDBJ whole genome shotgun (WGS) entry which is preliminary data.</text>
</comment>
<name>A0A9W6LBG0_9BACT</name>
<proteinExistence type="predicted"/>
<dbReference type="Pfam" id="PF00403">
    <property type="entry name" value="HMA"/>
    <property type="match status" value="1"/>
</dbReference>
<dbReference type="GO" id="GO:0046872">
    <property type="term" value="F:metal ion binding"/>
    <property type="evidence" value="ECO:0007669"/>
    <property type="project" value="InterPro"/>
</dbReference>